<protein>
    <submittedName>
        <fullName evidence="1">Uncharacterized protein</fullName>
    </submittedName>
</protein>
<dbReference type="AlphaFoldDB" id="A0A8J3FJQ1"/>
<proteinExistence type="predicted"/>
<dbReference type="EMBL" id="BMQC01000021">
    <property type="protein sequence ID" value="GGK41924.1"/>
    <property type="molecule type" value="Genomic_DNA"/>
</dbReference>
<evidence type="ECO:0000313" key="2">
    <source>
        <dbReference type="Proteomes" id="UP000662200"/>
    </source>
</evidence>
<reference evidence="1" key="2">
    <citation type="submission" date="2020-09" db="EMBL/GenBank/DDBJ databases">
        <authorList>
            <person name="Sun Q."/>
            <person name="Ohkuma M."/>
        </authorList>
    </citation>
    <scope>NUCLEOTIDE SEQUENCE</scope>
    <source>
        <strain evidence="1">JCM 3091</strain>
    </source>
</reference>
<reference evidence="1" key="1">
    <citation type="journal article" date="2014" name="Int. J. Syst. Evol. Microbiol.">
        <title>Complete genome sequence of Corynebacterium casei LMG S-19264T (=DSM 44701T), isolated from a smear-ripened cheese.</title>
        <authorList>
            <consortium name="US DOE Joint Genome Institute (JGI-PGF)"/>
            <person name="Walter F."/>
            <person name="Albersmeier A."/>
            <person name="Kalinowski J."/>
            <person name="Ruckert C."/>
        </authorList>
    </citation>
    <scope>NUCLEOTIDE SEQUENCE</scope>
    <source>
        <strain evidence="1">JCM 3091</strain>
    </source>
</reference>
<organism evidence="1 2">
    <name type="scientific">Pilimelia terevasa</name>
    <dbReference type="NCBI Taxonomy" id="53372"/>
    <lineage>
        <taxon>Bacteria</taxon>
        <taxon>Bacillati</taxon>
        <taxon>Actinomycetota</taxon>
        <taxon>Actinomycetes</taxon>
        <taxon>Micromonosporales</taxon>
        <taxon>Micromonosporaceae</taxon>
        <taxon>Pilimelia</taxon>
    </lineage>
</organism>
<gene>
    <name evidence="1" type="ORF">GCM10010124_38430</name>
</gene>
<name>A0A8J3FJQ1_9ACTN</name>
<evidence type="ECO:0000313" key="1">
    <source>
        <dbReference type="EMBL" id="GGK41924.1"/>
    </source>
</evidence>
<dbReference type="Proteomes" id="UP000662200">
    <property type="component" value="Unassembled WGS sequence"/>
</dbReference>
<comment type="caution">
    <text evidence="1">The sequence shown here is derived from an EMBL/GenBank/DDBJ whole genome shotgun (WGS) entry which is preliminary data.</text>
</comment>
<dbReference type="RefSeq" id="WP_189115764.1">
    <property type="nucleotide sequence ID" value="NZ_BMQC01000021.1"/>
</dbReference>
<keyword evidence="2" id="KW-1185">Reference proteome</keyword>
<accession>A0A8J3FJQ1</accession>
<sequence length="83" mass="8169">MMLLSDRSPAPAAAPHVLRLCTPKRRDLLAAGPMAVGPVAAAPGRRAVAPAGATGRGAAARAGVGGQPADDPGVLVRLARLAD</sequence>